<feature type="compositionally biased region" description="Low complexity" evidence="1">
    <location>
        <begin position="46"/>
        <end position="60"/>
    </location>
</feature>
<evidence type="ECO:0000256" key="3">
    <source>
        <dbReference type="SAM" id="SignalP"/>
    </source>
</evidence>
<evidence type="ECO:0000313" key="5">
    <source>
        <dbReference type="Proteomes" id="UP001363151"/>
    </source>
</evidence>
<keyword evidence="2" id="KW-1133">Transmembrane helix</keyword>
<evidence type="ECO:0000313" key="4">
    <source>
        <dbReference type="EMBL" id="KAK7230877.1"/>
    </source>
</evidence>
<keyword evidence="3" id="KW-0732">Signal</keyword>
<keyword evidence="2" id="KW-0812">Transmembrane</keyword>
<evidence type="ECO:0008006" key="6">
    <source>
        <dbReference type="Google" id="ProtNLM"/>
    </source>
</evidence>
<feature type="region of interest" description="Disordered" evidence="1">
    <location>
        <begin position="38"/>
        <end position="79"/>
    </location>
</feature>
<evidence type="ECO:0000256" key="1">
    <source>
        <dbReference type="SAM" id="MobiDB-lite"/>
    </source>
</evidence>
<protein>
    <recommendedName>
        <fullName evidence="6">IPT/TIG domain-containing protein</fullName>
    </recommendedName>
</protein>
<evidence type="ECO:0000256" key="2">
    <source>
        <dbReference type="SAM" id="Phobius"/>
    </source>
</evidence>
<feature type="signal peptide" evidence="3">
    <location>
        <begin position="1"/>
        <end position="28"/>
    </location>
</feature>
<accession>A0ABR1FHF6</accession>
<reference evidence="4 5" key="1">
    <citation type="submission" date="2024-03" db="EMBL/GenBank/DDBJ databases">
        <title>Aureococcus anophagefferens CCMP1851 and Kratosvirus quantuckense: Draft genome of a second virus-susceptible host strain in the model system.</title>
        <authorList>
            <person name="Chase E."/>
            <person name="Truchon A.R."/>
            <person name="Schepens W."/>
            <person name="Wilhelm S.W."/>
        </authorList>
    </citation>
    <scope>NUCLEOTIDE SEQUENCE [LARGE SCALE GENOMIC DNA]</scope>
    <source>
        <strain evidence="4 5">CCMP1851</strain>
    </source>
</reference>
<dbReference type="EMBL" id="JBBJCI010000422">
    <property type="protein sequence ID" value="KAK7230877.1"/>
    <property type="molecule type" value="Genomic_DNA"/>
</dbReference>
<feature type="chain" id="PRO_5046616460" description="IPT/TIG domain-containing protein" evidence="3">
    <location>
        <begin position="29"/>
        <end position="283"/>
    </location>
</feature>
<sequence>MAFDASSRTPARRMTAAIIIFALAPTIALSPSAAPTITPTPPALSPAPTATRAPSHAPTTRHPFWAPFDARDAPTPAPTLELTPAPSAFANSSAAPTAGLGCAPKWLGVCRVSTARGEDVDGECCAREEVASCADGFRYDRDQASKSCGKVRCARQTCCVYCLPGQPCPRHSDKYGDDARCSDIVGFVLLVVVLMIGLCFCAFAFGCTVATSSWRRPPGHRVALEQVLVGDPAPRPVVVEGRGLDSEVEMAGAVVVADDDARDEAPVARATFVPAAAHVVKIS</sequence>
<organism evidence="4 5">
    <name type="scientific">Aureococcus anophagefferens</name>
    <name type="common">Harmful bloom alga</name>
    <dbReference type="NCBI Taxonomy" id="44056"/>
    <lineage>
        <taxon>Eukaryota</taxon>
        <taxon>Sar</taxon>
        <taxon>Stramenopiles</taxon>
        <taxon>Ochrophyta</taxon>
        <taxon>Pelagophyceae</taxon>
        <taxon>Pelagomonadales</taxon>
        <taxon>Pelagomonadaceae</taxon>
        <taxon>Aureococcus</taxon>
    </lineage>
</organism>
<proteinExistence type="predicted"/>
<name>A0ABR1FHF6_AURAN</name>
<keyword evidence="2" id="KW-0472">Membrane</keyword>
<keyword evidence="5" id="KW-1185">Reference proteome</keyword>
<feature type="transmembrane region" description="Helical" evidence="2">
    <location>
        <begin position="184"/>
        <end position="211"/>
    </location>
</feature>
<dbReference type="Proteomes" id="UP001363151">
    <property type="component" value="Unassembled WGS sequence"/>
</dbReference>
<comment type="caution">
    <text evidence="4">The sequence shown here is derived from an EMBL/GenBank/DDBJ whole genome shotgun (WGS) entry which is preliminary data.</text>
</comment>
<gene>
    <name evidence="4" type="ORF">SO694_00074035</name>
</gene>